<comment type="caution">
    <text evidence="2">The sequence shown here is derived from an EMBL/GenBank/DDBJ whole genome shotgun (WGS) entry which is preliminary data.</text>
</comment>
<organism evidence="2 3">
    <name type="scientific">Suillus placidus</name>
    <dbReference type="NCBI Taxonomy" id="48579"/>
    <lineage>
        <taxon>Eukaryota</taxon>
        <taxon>Fungi</taxon>
        <taxon>Dikarya</taxon>
        <taxon>Basidiomycota</taxon>
        <taxon>Agaricomycotina</taxon>
        <taxon>Agaricomycetes</taxon>
        <taxon>Agaricomycetidae</taxon>
        <taxon>Boletales</taxon>
        <taxon>Suillineae</taxon>
        <taxon>Suillaceae</taxon>
        <taxon>Suillus</taxon>
    </lineage>
</organism>
<dbReference type="Proteomes" id="UP000714275">
    <property type="component" value="Unassembled WGS sequence"/>
</dbReference>
<dbReference type="EMBL" id="JABBWD010000007">
    <property type="protein sequence ID" value="KAG1780962.1"/>
    <property type="molecule type" value="Genomic_DNA"/>
</dbReference>
<dbReference type="AlphaFoldDB" id="A0A9P7D6N3"/>
<name>A0A9P7D6N3_9AGAM</name>
<feature type="compositionally biased region" description="Polar residues" evidence="1">
    <location>
        <begin position="252"/>
        <end position="263"/>
    </location>
</feature>
<sequence>MDPPTKGTNYEKGERFLQLSLKALDELDSLSKNKRLSESQKASYVEAHRNGKILSEETIRIRNKLLTQKKPLRRFLVNLFVRDSSTKHFYKVSYRNYSSIRRTSDDLNRLLVSEIDALLTSGSLGESAQGNEAVNEENLRDVVEDNLAEGRSPNENTQGMNLDVHTEQVQETRAVILGEEDEEDGSTRSPCDVVEGNHSAEGLSLNENTQDINLDVYSEQGVQEAFAICDRLGIKFSKEEDEDDTETIRPSPYQSRAPSPSSTGSCTINIFYNIKNSVVSFDSESTGTTMNVGDRVDEGVGSVYHG</sequence>
<feature type="region of interest" description="Disordered" evidence="1">
    <location>
        <begin position="239"/>
        <end position="263"/>
    </location>
</feature>
<evidence type="ECO:0000313" key="3">
    <source>
        <dbReference type="Proteomes" id="UP000714275"/>
    </source>
</evidence>
<keyword evidence="3" id="KW-1185">Reference proteome</keyword>
<evidence type="ECO:0000313" key="2">
    <source>
        <dbReference type="EMBL" id="KAG1780962.1"/>
    </source>
</evidence>
<accession>A0A9P7D6N3</accession>
<proteinExistence type="predicted"/>
<reference evidence="2" key="1">
    <citation type="journal article" date="2020" name="New Phytol.">
        <title>Comparative genomics reveals dynamic genome evolution in host specialist ectomycorrhizal fungi.</title>
        <authorList>
            <person name="Lofgren L.A."/>
            <person name="Nguyen N.H."/>
            <person name="Vilgalys R."/>
            <person name="Ruytinx J."/>
            <person name="Liao H.L."/>
            <person name="Branco S."/>
            <person name="Kuo A."/>
            <person name="LaButti K."/>
            <person name="Lipzen A."/>
            <person name="Andreopoulos W."/>
            <person name="Pangilinan J."/>
            <person name="Riley R."/>
            <person name="Hundley H."/>
            <person name="Na H."/>
            <person name="Barry K."/>
            <person name="Grigoriev I.V."/>
            <person name="Stajich J.E."/>
            <person name="Kennedy P.G."/>
        </authorList>
    </citation>
    <scope>NUCLEOTIDE SEQUENCE</scope>
    <source>
        <strain evidence="2">DOB743</strain>
    </source>
</reference>
<dbReference type="OrthoDB" id="2667579at2759"/>
<evidence type="ECO:0000256" key="1">
    <source>
        <dbReference type="SAM" id="MobiDB-lite"/>
    </source>
</evidence>
<protein>
    <submittedName>
        <fullName evidence="2">Uncharacterized protein</fullName>
    </submittedName>
</protein>
<gene>
    <name evidence="2" type="ORF">EV702DRAFT_1276204</name>
</gene>